<keyword evidence="3 7" id="KW-0808">Transferase</keyword>
<keyword evidence="5" id="KW-0325">Glycoprotein</keyword>
<evidence type="ECO:0000256" key="5">
    <source>
        <dbReference type="ARBA" id="ARBA00023180"/>
    </source>
</evidence>
<proteinExistence type="inferred from homology"/>
<comment type="subcellular location">
    <subcellularLocation>
        <location evidence="7">Golgi apparatus</location>
        <location evidence="7">Golgi stack membrane</location>
        <topology evidence="7">Single-pass type II membrane protein</topology>
    </subcellularLocation>
</comment>
<dbReference type="Gene3D" id="3.40.50.11340">
    <property type="match status" value="1"/>
</dbReference>
<keyword evidence="2 7" id="KW-0328">Glycosyltransferase</keyword>
<dbReference type="EC" id="2.4.1.-" evidence="7"/>
<dbReference type="RefSeq" id="XP_022931528.1">
    <property type="nucleotide sequence ID" value="XM_023075760.1"/>
</dbReference>
<dbReference type="PANTHER" id="PTHR31889">
    <property type="entry name" value="FUCOSYLTRANSFERASE 2-RELATED"/>
    <property type="match status" value="1"/>
</dbReference>
<evidence type="ECO:0000256" key="2">
    <source>
        <dbReference type="ARBA" id="ARBA00022676"/>
    </source>
</evidence>
<comment type="function">
    <text evidence="7">May be involved in cell wall biosynthesis.</text>
</comment>
<reference evidence="9" key="1">
    <citation type="submission" date="2025-08" db="UniProtKB">
        <authorList>
            <consortium name="RefSeq"/>
        </authorList>
    </citation>
    <scope>IDENTIFICATION</scope>
    <source>
        <tissue evidence="9">Young leaves</tissue>
    </source>
</reference>
<dbReference type="PANTHER" id="PTHR31889:SF2">
    <property type="entry name" value="FUCOSYLTRANSFERASE 3"/>
    <property type="match status" value="1"/>
</dbReference>
<evidence type="ECO:0000256" key="4">
    <source>
        <dbReference type="ARBA" id="ARBA00023034"/>
    </source>
</evidence>
<dbReference type="KEGG" id="cmos:111437680"/>
<keyword evidence="8" id="KW-1185">Reference proteome</keyword>
<dbReference type="GO" id="GO:0009969">
    <property type="term" value="P:xyloglucan biosynthetic process"/>
    <property type="evidence" value="ECO:0007669"/>
    <property type="project" value="TreeGrafter"/>
</dbReference>
<evidence type="ECO:0000256" key="7">
    <source>
        <dbReference type="RuleBase" id="RU367004"/>
    </source>
</evidence>
<keyword evidence="6 7" id="KW-0961">Cell wall biogenesis/degradation</keyword>
<evidence type="ECO:0000256" key="3">
    <source>
        <dbReference type="ARBA" id="ARBA00022679"/>
    </source>
</evidence>
<dbReference type="AlphaFoldDB" id="A0A6J1EYX8"/>
<dbReference type="GO" id="GO:0042546">
    <property type="term" value="P:cell wall biogenesis"/>
    <property type="evidence" value="ECO:0007669"/>
    <property type="project" value="InterPro"/>
</dbReference>
<comment type="similarity">
    <text evidence="1 7">Belongs to the glycosyltransferase 37 family.</text>
</comment>
<dbReference type="GO" id="GO:0032580">
    <property type="term" value="C:Golgi cisterna membrane"/>
    <property type="evidence" value="ECO:0007669"/>
    <property type="project" value="UniProtKB-SubCell"/>
</dbReference>
<sequence length="552" mass="63151">MEVAMTKMMKTTTKKTKLVLLIAVPVMAVVILQQFWLPSLNFNRLWRTVSQHVGSTNDSHRNDDEFINGLLPPGFDQKSCLSRYQLNLYRKPSPYIPSSPLLSKLRRYESLHRRCGPNSPSFRRALVGLTSPTNSTSLPEDCKYAVVLTRDGLGNRILAIISAFFYALMSDRVFLIDRGNALDDLFCEPFLGSSWILPSDFPLRREFGSFRQSFPGSFGNILRNGMLEKTIEDSPVSYLYLHLSHDASDYDKLFYCDRQQNLLKKVPWLIMETNNYLVPGIFLGSFFREELNKLFPAKDTVFHHLGRYLFHPTNGVWGLISRSYKPYLARAKEMLGIQIRNFGSESGSFQDQMNQLLACTQKKKLLPDVEQSSPEKSNSTASQTVKVVLVTSLSSEYSETLKEMYWEHGGIDGEVVAVYQPSHEGIQSSNKKMHNRKALAEMYLLSLSDVLVTSDWSTFGYVAQGLAGVKPWMLYKAEDKVFPPLNEWLKYRTRNETGDWPCRRAVSMEPCLHVPPVCDCDEMQRRDGWNELPFVTHCEDASWGLKLVNEFN</sequence>
<evidence type="ECO:0000256" key="1">
    <source>
        <dbReference type="ARBA" id="ARBA00010481"/>
    </source>
</evidence>
<evidence type="ECO:0000256" key="6">
    <source>
        <dbReference type="ARBA" id="ARBA00023316"/>
    </source>
</evidence>
<dbReference type="Gene3D" id="3.40.50.11350">
    <property type="match status" value="1"/>
</dbReference>
<accession>A0A6J1EYX8</accession>
<keyword evidence="4 7" id="KW-0333">Golgi apparatus</keyword>
<dbReference type="GO" id="GO:0071555">
    <property type="term" value="P:cell wall organization"/>
    <property type="evidence" value="ECO:0007669"/>
    <property type="project" value="UniProtKB-UniRule"/>
</dbReference>
<dbReference type="GeneID" id="111437680"/>
<protein>
    <recommendedName>
        <fullName evidence="7">Fucosyltransferase</fullName>
        <ecNumber evidence="7">2.4.1.-</ecNumber>
    </recommendedName>
</protein>
<dbReference type="InterPro" id="IPR004938">
    <property type="entry name" value="XG_FTase"/>
</dbReference>
<dbReference type="FunFam" id="3.40.50.11340:FF:000005">
    <property type="entry name" value="Galactoside 2-alpha-L-fucosyltransferase"/>
    <property type="match status" value="1"/>
</dbReference>
<dbReference type="Pfam" id="PF03254">
    <property type="entry name" value="XG_FTase"/>
    <property type="match status" value="1"/>
</dbReference>
<evidence type="ECO:0000313" key="9">
    <source>
        <dbReference type="RefSeq" id="XP_022931528.1"/>
    </source>
</evidence>
<gene>
    <name evidence="9" type="primary">LOC111437680</name>
</gene>
<dbReference type="Proteomes" id="UP000504609">
    <property type="component" value="Unplaced"/>
</dbReference>
<name>A0A6J1EYX8_CUCMO</name>
<organism evidence="8 9">
    <name type="scientific">Cucurbita moschata</name>
    <name type="common">Winter crookneck squash</name>
    <name type="synonym">Cucurbita pepo var. moschata</name>
    <dbReference type="NCBI Taxonomy" id="3662"/>
    <lineage>
        <taxon>Eukaryota</taxon>
        <taxon>Viridiplantae</taxon>
        <taxon>Streptophyta</taxon>
        <taxon>Embryophyta</taxon>
        <taxon>Tracheophyta</taxon>
        <taxon>Spermatophyta</taxon>
        <taxon>Magnoliopsida</taxon>
        <taxon>eudicotyledons</taxon>
        <taxon>Gunneridae</taxon>
        <taxon>Pentapetalae</taxon>
        <taxon>rosids</taxon>
        <taxon>fabids</taxon>
        <taxon>Cucurbitales</taxon>
        <taxon>Cucurbitaceae</taxon>
        <taxon>Cucurbiteae</taxon>
        <taxon>Cucurbita</taxon>
    </lineage>
</organism>
<dbReference type="GO" id="GO:0008107">
    <property type="term" value="F:galactoside 2-alpha-L-fucosyltransferase activity"/>
    <property type="evidence" value="ECO:0007669"/>
    <property type="project" value="InterPro"/>
</dbReference>
<evidence type="ECO:0000313" key="8">
    <source>
        <dbReference type="Proteomes" id="UP000504609"/>
    </source>
</evidence>